<reference evidence="2 3" key="1">
    <citation type="submission" date="2019-02" db="EMBL/GenBank/DDBJ databases">
        <title>Deep-cultivation of Planctomycetes and their phenomic and genomic characterization uncovers novel biology.</title>
        <authorList>
            <person name="Wiegand S."/>
            <person name="Jogler M."/>
            <person name="Boedeker C."/>
            <person name="Pinto D."/>
            <person name="Vollmers J."/>
            <person name="Rivas-Marin E."/>
            <person name="Kohn T."/>
            <person name="Peeters S.H."/>
            <person name="Heuer A."/>
            <person name="Rast P."/>
            <person name="Oberbeckmann S."/>
            <person name="Bunk B."/>
            <person name="Jeske O."/>
            <person name="Meyerdierks A."/>
            <person name="Storesund J.E."/>
            <person name="Kallscheuer N."/>
            <person name="Luecker S."/>
            <person name="Lage O.M."/>
            <person name="Pohl T."/>
            <person name="Merkel B.J."/>
            <person name="Hornburger P."/>
            <person name="Mueller R.-W."/>
            <person name="Bruemmer F."/>
            <person name="Labrenz M."/>
            <person name="Spormann A.M."/>
            <person name="Op den Camp H."/>
            <person name="Overmann J."/>
            <person name="Amann R."/>
            <person name="Jetten M.S.M."/>
            <person name="Mascher T."/>
            <person name="Medema M.H."/>
            <person name="Devos D.P."/>
            <person name="Kaster A.-K."/>
            <person name="Ovreas L."/>
            <person name="Rohde M."/>
            <person name="Galperin M.Y."/>
            <person name="Jogler C."/>
        </authorList>
    </citation>
    <scope>NUCLEOTIDE SEQUENCE [LARGE SCALE GENOMIC DNA]</scope>
    <source>
        <strain evidence="2 3">K22_7</strain>
    </source>
</reference>
<dbReference type="OrthoDB" id="9794157at2"/>
<gene>
    <name evidence="2" type="primary">lutC</name>
    <name evidence="2" type="ORF">K227x_25510</name>
</gene>
<evidence type="ECO:0000313" key="2">
    <source>
        <dbReference type="EMBL" id="QDT04162.1"/>
    </source>
</evidence>
<dbReference type="InterPro" id="IPR024185">
    <property type="entry name" value="FTHF_cligase-like_sf"/>
</dbReference>
<proteinExistence type="predicted"/>
<keyword evidence="3" id="KW-1185">Reference proteome</keyword>
<feature type="domain" description="LUD" evidence="1">
    <location>
        <begin position="101"/>
        <end position="199"/>
    </location>
</feature>
<dbReference type="Pfam" id="PF02589">
    <property type="entry name" value="LUD_dom"/>
    <property type="match status" value="1"/>
</dbReference>
<dbReference type="PANTHER" id="PTHR43682:SF1">
    <property type="entry name" value="LACTATE UTILIZATION PROTEIN C"/>
    <property type="match status" value="1"/>
</dbReference>
<dbReference type="KEGG" id="rlc:K227x_25510"/>
<evidence type="ECO:0000259" key="1">
    <source>
        <dbReference type="Pfam" id="PF02589"/>
    </source>
</evidence>
<dbReference type="SUPFAM" id="SSF100950">
    <property type="entry name" value="NagB/RpiA/CoA transferase-like"/>
    <property type="match status" value="1"/>
</dbReference>
<dbReference type="AlphaFoldDB" id="A0A517NAK9"/>
<dbReference type="Proteomes" id="UP000318538">
    <property type="component" value="Chromosome"/>
</dbReference>
<dbReference type="InterPro" id="IPR037171">
    <property type="entry name" value="NagB/RpiA_transferase-like"/>
</dbReference>
<dbReference type="EMBL" id="CP036525">
    <property type="protein sequence ID" value="QDT04162.1"/>
    <property type="molecule type" value="Genomic_DNA"/>
</dbReference>
<dbReference type="Gene3D" id="3.40.50.10420">
    <property type="entry name" value="NagB/RpiA/CoA transferase-like"/>
    <property type="match status" value="1"/>
</dbReference>
<accession>A0A517NAK9</accession>
<dbReference type="InterPro" id="IPR003741">
    <property type="entry name" value="LUD_dom"/>
</dbReference>
<dbReference type="RefSeq" id="WP_145169681.1">
    <property type="nucleotide sequence ID" value="NZ_CP036525.1"/>
</dbReference>
<evidence type="ECO:0000313" key="3">
    <source>
        <dbReference type="Proteomes" id="UP000318538"/>
    </source>
</evidence>
<organism evidence="2 3">
    <name type="scientific">Rubripirellula lacrimiformis</name>
    <dbReference type="NCBI Taxonomy" id="1930273"/>
    <lineage>
        <taxon>Bacteria</taxon>
        <taxon>Pseudomonadati</taxon>
        <taxon>Planctomycetota</taxon>
        <taxon>Planctomycetia</taxon>
        <taxon>Pirellulales</taxon>
        <taxon>Pirellulaceae</taxon>
        <taxon>Rubripirellula</taxon>
    </lineage>
</organism>
<name>A0A517NAK9_9BACT</name>
<protein>
    <submittedName>
        <fullName evidence="2">Lactate utilization protein C</fullName>
    </submittedName>
</protein>
<sequence length="200" mass="21774">MATTESRQAILDRLTSRVVDANPLPTIDPSRLTTFEDPIAKFAEMLAFVGGEAHQVDRIEEVREILSKNPVFADATRIASVVPAAIQGNVDASQVDDPHALSSLDWVIARGEFMVAENGAIWVDGSTLPHRVMLFIPQYLAIVVSRNEIVSNMHEAYQRIGTPKPGFGVFVSGPSKTADIEQSLVLGAHGCRKLQVFLVP</sequence>
<dbReference type="PANTHER" id="PTHR43682">
    <property type="entry name" value="LACTATE UTILIZATION PROTEIN C"/>
    <property type="match status" value="1"/>
</dbReference>